<comment type="similarity">
    <text evidence="2 11">Belongs to the WhiB family.</text>
</comment>
<keyword evidence="4 11" id="KW-0479">Metal-binding</keyword>
<evidence type="ECO:0000256" key="5">
    <source>
        <dbReference type="ARBA" id="ARBA00023004"/>
    </source>
</evidence>
<dbReference type="InterPro" id="IPR003482">
    <property type="entry name" value="Whib"/>
</dbReference>
<comment type="PTM">
    <text evidence="11">The Fe-S cluster can be nitrosylated by nitric oxide (NO).</text>
</comment>
<evidence type="ECO:0000256" key="7">
    <source>
        <dbReference type="ARBA" id="ARBA00023015"/>
    </source>
</evidence>
<comment type="PTM">
    <text evidence="11">Upon Fe-S cluster removal intramolecular disulfide bonds are formed.</text>
</comment>
<dbReference type="OrthoDB" id="8104048at2"/>
<keyword evidence="14" id="KW-1185">Reference proteome</keyword>
<dbReference type="GO" id="GO:0046872">
    <property type="term" value="F:metal ion binding"/>
    <property type="evidence" value="ECO:0007669"/>
    <property type="project" value="UniProtKB-KW"/>
</dbReference>
<keyword evidence="11" id="KW-0963">Cytoplasm</keyword>
<evidence type="ECO:0000256" key="6">
    <source>
        <dbReference type="ARBA" id="ARBA00023014"/>
    </source>
</evidence>
<keyword evidence="7 11" id="KW-0805">Transcription regulation</keyword>
<dbReference type="GO" id="GO:0035731">
    <property type="term" value="F:dinitrosyl-iron complex binding"/>
    <property type="evidence" value="ECO:0007669"/>
    <property type="project" value="UniProtKB-UniRule"/>
</dbReference>
<dbReference type="PANTHER" id="PTHR38839:SF6">
    <property type="entry name" value="TRANSCRIPTIONAL REGULATOR WHIB1"/>
    <property type="match status" value="1"/>
</dbReference>
<dbReference type="GO" id="GO:0051539">
    <property type="term" value="F:4 iron, 4 sulfur cluster binding"/>
    <property type="evidence" value="ECO:0007669"/>
    <property type="project" value="UniProtKB-UniRule"/>
</dbReference>
<name>A0A7K0BUK3_9ACTN</name>
<organism evidence="13 14">
    <name type="scientific">Actinomadura macrotermitis</name>
    <dbReference type="NCBI Taxonomy" id="2585200"/>
    <lineage>
        <taxon>Bacteria</taxon>
        <taxon>Bacillati</taxon>
        <taxon>Actinomycetota</taxon>
        <taxon>Actinomycetes</taxon>
        <taxon>Streptosporangiales</taxon>
        <taxon>Thermomonosporaceae</taxon>
        <taxon>Actinomadura</taxon>
    </lineage>
</organism>
<evidence type="ECO:0000256" key="3">
    <source>
        <dbReference type="ARBA" id="ARBA00022485"/>
    </source>
</evidence>
<comment type="cofactor">
    <cofactor evidence="11">
        <name>[4Fe-4S] cluster</name>
        <dbReference type="ChEBI" id="CHEBI:49883"/>
    </cofactor>
    <text evidence="11">Binds 1 [4Fe-4S] cluster per subunit. Following nitrosylation of the [4Fe-4S] cluster binds 1 [4Fe-8(NO)] cluster per subunit.</text>
</comment>
<evidence type="ECO:0000256" key="2">
    <source>
        <dbReference type="ARBA" id="ARBA00006597"/>
    </source>
</evidence>
<protein>
    <recommendedName>
        <fullName evidence="11">Transcriptional regulator WhiB</fullName>
    </recommendedName>
</protein>
<feature type="binding site" evidence="11">
    <location>
        <position position="54"/>
    </location>
    <ligand>
        <name>[4Fe-4S] cluster</name>
        <dbReference type="ChEBI" id="CHEBI:49883"/>
    </ligand>
</feature>
<feature type="binding site" evidence="11">
    <location>
        <position position="16"/>
    </location>
    <ligand>
        <name>[4Fe-4S] cluster</name>
        <dbReference type="ChEBI" id="CHEBI:49883"/>
    </ligand>
</feature>
<dbReference type="GO" id="GO:0003677">
    <property type="term" value="F:DNA binding"/>
    <property type="evidence" value="ECO:0007669"/>
    <property type="project" value="UniProtKB-UniRule"/>
</dbReference>
<comment type="function">
    <text evidence="11">Acts as a transcriptional regulator. Probably redox-responsive. The apo- but not holo-form probably binds DNA.</text>
</comment>
<keyword evidence="5 11" id="KW-0408">Iron</keyword>
<evidence type="ECO:0000256" key="1">
    <source>
        <dbReference type="ARBA" id="ARBA00004496"/>
    </source>
</evidence>
<dbReference type="RefSeq" id="WP_153533019.1">
    <property type="nucleotide sequence ID" value="NZ_WEGH01000002.1"/>
</dbReference>
<comment type="subcellular location">
    <subcellularLocation>
        <location evidence="1 11">Cytoplasm</location>
    </subcellularLocation>
</comment>
<proteinExistence type="inferred from homology"/>
<evidence type="ECO:0000313" key="14">
    <source>
        <dbReference type="Proteomes" id="UP000487268"/>
    </source>
</evidence>
<evidence type="ECO:0000256" key="8">
    <source>
        <dbReference type="ARBA" id="ARBA00023125"/>
    </source>
</evidence>
<dbReference type="AlphaFoldDB" id="A0A7K0BUK3"/>
<dbReference type="EMBL" id="WEGH01000002">
    <property type="protein sequence ID" value="MQY04869.1"/>
    <property type="molecule type" value="Genomic_DNA"/>
</dbReference>
<keyword evidence="8 11" id="KW-0238">DNA-binding</keyword>
<keyword evidence="3 11" id="KW-0004">4Fe-4S</keyword>
<keyword evidence="6 11" id="KW-0411">Iron-sulfur</keyword>
<sequence length="107" mass="11777">MSKPSTEEHWSDHAICRGADPDLFFPIGYAAPILREQERRAKAICGHCPVTAECLGWALRVGEPDGIWGGTTPEERRELRRAAEAPARRRLPVISVRGDVEETASAA</sequence>
<keyword evidence="9 11" id="KW-1015">Disulfide bond</keyword>
<feature type="domain" description="4Fe-4S Wbl-type" evidence="12">
    <location>
        <begin position="15"/>
        <end position="78"/>
    </location>
</feature>
<dbReference type="HAMAP" id="MF_01479">
    <property type="entry name" value="WhiB"/>
    <property type="match status" value="1"/>
</dbReference>
<dbReference type="PANTHER" id="PTHR38839">
    <property type="entry name" value="TRANSCRIPTIONAL REGULATOR WHID-RELATED"/>
    <property type="match status" value="1"/>
</dbReference>
<comment type="caution">
    <text evidence="13">The sequence shown here is derived from an EMBL/GenBank/DDBJ whole genome shotgun (WGS) entry which is preliminary data.</text>
</comment>
<evidence type="ECO:0000259" key="12">
    <source>
        <dbReference type="PROSITE" id="PS51674"/>
    </source>
</evidence>
<evidence type="ECO:0000256" key="10">
    <source>
        <dbReference type="ARBA" id="ARBA00023163"/>
    </source>
</evidence>
<dbReference type="InterPro" id="IPR034768">
    <property type="entry name" value="4FE4S_WBL"/>
</dbReference>
<dbReference type="GO" id="GO:0045454">
    <property type="term" value="P:cell redox homeostasis"/>
    <property type="evidence" value="ECO:0007669"/>
    <property type="project" value="TreeGrafter"/>
</dbReference>
<dbReference type="GO" id="GO:0047134">
    <property type="term" value="F:protein-disulfide reductase [NAD(P)H] activity"/>
    <property type="evidence" value="ECO:0007669"/>
    <property type="project" value="TreeGrafter"/>
</dbReference>
<evidence type="ECO:0000256" key="4">
    <source>
        <dbReference type="ARBA" id="ARBA00022723"/>
    </source>
</evidence>
<evidence type="ECO:0000313" key="13">
    <source>
        <dbReference type="EMBL" id="MQY04869.1"/>
    </source>
</evidence>
<accession>A0A7K0BUK3</accession>
<dbReference type="GO" id="GO:0005737">
    <property type="term" value="C:cytoplasm"/>
    <property type="evidence" value="ECO:0007669"/>
    <property type="project" value="UniProtKB-SubCell"/>
</dbReference>
<dbReference type="Proteomes" id="UP000487268">
    <property type="component" value="Unassembled WGS sequence"/>
</dbReference>
<gene>
    <name evidence="13" type="primary">whiB_2</name>
    <name evidence="11" type="synonym">whiB</name>
    <name evidence="13" type="ORF">ACRB68_29310</name>
</gene>
<reference evidence="13 14" key="1">
    <citation type="submission" date="2019-10" db="EMBL/GenBank/DDBJ databases">
        <title>Actinomadura rubteroloni sp. nov. and Actinomadura macrotermitis sp. nov., isolated from the gut of fungus growing-termite Macrotermes natalensis.</title>
        <authorList>
            <person name="Benndorf R."/>
            <person name="Martin K."/>
            <person name="Kuefner M."/>
            <person name="De Beer W."/>
            <person name="Kaster A.-K."/>
            <person name="Vollmers J."/>
            <person name="Poulsen M."/>
            <person name="Beemelmanns C."/>
        </authorList>
    </citation>
    <scope>NUCLEOTIDE SEQUENCE [LARGE SCALE GENOMIC DNA]</scope>
    <source>
        <strain evidence="13 14">RB68</strain>
    </source>
</reference>
<feature type="binding site" evidence="11">
    <location>
        <position position="48"/>
    </location>
    <ligand>
        <name>[4Fe-4S] cluster</name>
        <dbReference type="ChEBI" id="CHEBI:49883"/>
    </ligand>
</feature>
<dbReference type="PROSITE" id="PS51674">
    <property type="entry name" value="4FE4S_WBL"/>
    <property type="match status" value="1"/>
</dbReference>
<dbReference type="GO" id="GO:0045892">
    <property type="term" value="P:negative regulation of DNA-templated transcription"/>
    <property type="evidence" value="ECO:0007669"/>
    <property type="project" value="TreeGrafter"/>
</dbReference>
<feature type="binding site" evidence="11">
    <location>
        <position position="45"/>
    </location>
    <ligand>
        <name>[4Fe-4S] cluster</name>
        <dbReference type="ChEBI" id="CHEBI:49883"/>
    </ligand>
</feature>
<keyword evidence="10 11" id="KW-0804">Transcription</keyword>
<evidence type="ECO:0000256" key="11">
    <source>
        <dbReference type="HAMAP-Rule" id="MF_01479"/>
    </source>
</evidence>
<dbReference type="Pfam" id="PF02467">
    <property type="entry name" value="Whib"/>
    <property type="match status" value="1"/>
</dbReference>
<evidence type="ECO:0000256" key="9">
    <source>
        <dbReference type="ARBA" id="ARBA00023157"/>
    </source>
</evidence>